<dbReference type="GO" id="GO:0005737">
    <property type="term" value="C:cytoplasm"/>
    <property type="evidence" value="ECO:0007669"/>
    <property type="project" value="UniProtKB-SubCell"/>
</dbReference>
<evidence type="ECO:0000256" key="6">
    <source>
        <dbReference type="ARBA" id="ARBA00023186"/>
    </source>
</evidence>
<evidence type="ECO:0000313" key="12">
    <source>
        <dbReference type="Proteomes" id="UP000006903"/>
    </source>
</evidence>
<comment type="similarity">
    <text evidence="3 9">Belongs to the FKBP-type PPIase family.</text>
</comment>
<reference evidence="11 12" key="1">
    <citation type="journal article" date="2009" name="J. Bacteriol.">
        <title>Complete genome sequence of the anaerobic, protein-degrading hyperthermophilic crenarchaeon Desulfurococcus kamchatkensis.</title>
        <authorList>
            <person name="Ravin N.V."/>
            <person name="Mardanov A.V."/>
            <person name="Beletsky A.V."/>
            <person name="Kublanov I.V."/>
            <person name="Kolganova T.V."/>
            <person name="Lebedinsky A.V."/>
            <person name="Chernyh N.A."/>
            <person name="Bonch-Osmolovskaya E.A."/>
            <person name="Skryabin K.G."/>
        </authorList>
    </citation>
    <scope>NUCLEOTIDE SEQUENCE [LARGE SCALE GENOMIC DNA]</scope>
    <source>
        <strain evidence="12">DSM 18924 / JCM 16383 / VKM B-2413 / 1221n</strain>
    </source>
</reference>
<dbReference type="Proteomes" id="UP000006903">
    <property type="component" value="Chromosome"/>
</dbReference>
<dbReference type="GO" id="GO:0003755">
    <property type="term" value="F:peptidyl-prolyl cis-trans isomerase activity"/>
    <property type="evidence" value="ECO:0007669"/>
    <property type="project" value="UniProtKB-UniRule"/>
</dbReference>
<dbReference type="EMBL" id="CP001140">
    <property type="protein sequence ID" value="ACL11616.1"/>
    <property type="molecule type" value="Genomic_DNA"/>
</dbReference>
<dbReference type="SUPFAM" id="SSF54534">
    <property type="entry name" value="FKBP-like"/>
    <property type="match status" value="1"/>
</dbReference>
<comment type="subcellular location">
    <subcellularLocation>
        <location evidence="2">Cytoplasm</location>
    </subcellularLocation>
</comment>
<dbReference type="KEGG" id="dka:DKAM_1290"/>
<keyword evidence="6" id="KW-0143">Chaperone</keyword>
<dbReference type="AlphaFoldDB" id="B8D685"/>
<evidence type="ECO:0000259" key="10">
    <source>
        <dbReference type="PROSITE" id="PS50059"/>
    </source>
</evidence>
<keyword evidence="4" id="KW-0963">Cytoplasm</keyword>
<feature type="domain" description="PPIase FKBP-type" evidence="10">
    <location>
        <begin position="12"/>
        <end position="113"/>
    </location>
</feature>
<comment type="catalytic activity">
    <reaction evidence="1 8 9">
        <text>[protein]-peptidylproline (omega=180) = [protein]-peptidylproline (omega=0)</text>
        <dbReference type="Rhea" id="RHEA:16237"/>
        <dbReference type="Rhea" id="RHEA-COMP:10747"/>
        <dbReference type="Rhea" id="RHEA-COMP:10748"/>
        <dbReference type="ChEBI" id="CHEBI:83833"/>
        <dbReference type="ChEBI" id="CHEBI:83834"/>
        <dbReference type="EC" id="5.2.1.8"/>
    </reaction>
</comment>
<dbReference type="InterPro" id="IPR046357">
    <property type="entry name" value="PPIase_dom_sf"/>
</dbReference>
<evidence type="ECO:0000256" key="2">
    <source>
        <dbReference type="ARBA" id="ARBA00004496"/>
    </source>
</evidence>
<dbReference type="PROSITE" id="PS50059">
    <property type="entry name" value="FKBP_PPIASE"/>
    <property type="match status" value="1"/>
</dbReference>
<evidence type="ECO:0000256" key="9">
    <source>
        <dbReference type="RuleBase" id="RU003915"/>
    </source>
</evidence>
<proteinExistence type="inferred from homology"/>
<evidence type="ECO:0000256" key="5">
    <source>
        <dbReference type="ARBA" id="ARBA00023110"/>
    </source>
</evidence>
<dbReference type="InterPro" id="IPR054016">
    <property type="entry name" value="FKBP26_IF"/>
</dbReference>
<dbReference type="STRING" id="490899.DKAM_1290"/>
<dbReference type="PANTHER" id="PTHR47861:SF3">
    <property type="entry name" value="FKBP-TYPE PEPTIDYL-PROLYL CIS-TRANS ISOMERASE SLYD"/>
    <property type="match status" value="1"/>
</dbReference>
<dbReference type="Pfam" id="PF00254">
    <property type="entry name" value="FKBP_C"/>
    <property type="match status" value="1"/>
</dbReference>
<dbReference type="Pfam" id="PF22199">
    <property type="entry name" value="FKBP26_IF"/>
    <property type="match status" value="1"/>
</dbReference>
<evidence type="ECO:0000313" key="11">
    <source>
        <dbReference type="EMBL" id="ACL11616.1"/>
    </source>
</evidence>
<name>B8D685_DESA1</name>
<dbReference type="InterPro" id="IPR001179">
    <property type="entry name" value="PPIase_FKBP_dom"/>
</dbReference>
<evidence type="ECO:0000256" key="7">
    <source>
        <dbReference type="ARBA" id="ARBA00023235"/>
    </source>
</evidence>
<evidence type="ECO:0000256" key="3">
    <source>
        <dbReference type="ARBA" id="ARBA00006577"/>
    </source>
</evidence>
<keyword evidence="7 8" id="KW-0413">Isomerase</keyword>
<sequence length="236" mass="26395">MLMVSYMALSKGDFVLVEYNVRVKDTNTLLDTTDAELAKKENIYEADRVYGPTLLIIGRGWLNENVEEELLKHDVGSEVEVELPPEKAFGERSPDKIKTFSLREFQKRGYSINVGDVVEIGGARGVVKSISGGRVTIDFNHPLAGKTLVYKVKIVKKLENTIEKIKALSSRYLKIPGEEIEVSLSEAEKKLFVTIPGKYLSKKDISYSKIALAADIMELFKDTVSSIVFQEVVSRS</sequence>
<accession>B8D685</accession>
<evidence type="ECO:0000256" key="4">
    <source>
        <dbReference type="ARBA" id="ARBA00022490"/>
    </source>
</evidence>
<gene>
    <name evidence="11" type="ordered locus">DKAM_1290</name>
</gene>
<dbReference type="HOGENOM" id="CLU_073526_0_0_2"/>
<dbReference type="GO" id="GO:0042026">
    <property type="term" value="P:protein refolding"/>
    <property type="evidence" value="ECO:0007669"/>
    <property type="project" value="UniProtKB-ARBA"/>
</dbReference>
<protein>
    <recommendedName>
        <fullName evidence="9">Peptidyl-prolyl cis-trans isomerase</fullName>
        <ecNumber evidence="9">5.2.1.8</ecNumber>
    </recommendedName>
</protein>
<dbReference type="EC" id="5.2.1.8" evidence="9"/>
<organism evidence="11 12">
    <name type="scientific">Desulfurococcus amylolyticus (strain DSM 18924 / JCM 16383 / VKM B-2413 / 1221n)</name>
    <name type="common">Desulfurococcus kamchatkensis</name>
    <dbReference type="NCBI Taxonomy" id="490899"/>
    <lineage>
        <taxon>Archaea</taxon>
        <taxon>Thermoproteota</taxon>
        <taxon>Thermoprotei</taxon>
        <taxon>Desulfurococcales</taxon>
        <taxon>Desulfurococcaceae</taxon>
        <taxon>Desulfurococcus</taxon>
    </lineage>
</organism>
<dbReference type="Gene3D" id="3.10.50.40">
    <property type="match status" value="1"/>
</dbReference>
<dbReference type="InterPro" id="IPR048261">
    <property type="entry name" value="SlpA/SlyD-like_ins_sf"/>
</dbReference>
<keyword evidence="5 8" id="KW-0697">Rotamase</keyword>
<dbReference type="eggNOG" id="arCOG00980">
    <property type="taxonomic scope" value="Archaea"/>
</dbReference>
<dbReference type="Gene3D" id="3.30.70.2210">
    <property type="match status" value="1"/>
</dbReference>
<dbReference type="PANTHER" id="PTHR47861">
    <property type="entry name" value="FKBP-TYPE PEPTIDYL-PROLYL CIS-TRANS ISOMERASE SLYD"/>
    <property type="match status" value="1"/>
</dbReference>
<evidence type="ECO:0000256" key="8">
    <source>
        <dbReference type="PROSITE-ProRule" id="PRU00277"/>
    </source>
</evidence>
<dbReference type="Gene3D" id="2.40.10.330">
    <property type="match status" value="1"/>
</dbReference>
<evidence type="ECO:0000256" key="1">
    <source>
        <dbReference type="ARBA" id="ARBA00000971"/>
    </source>
</evidence>